<dbReference type="Proteomes" id="UP000624041">
    <property type="component" value="Unassembled WGS sequence"/>
</dbReference>
<feature type="transmembrane region" description="Helical" evidence="1">
    <location>
        <begin position="106"/>
        <end position="131"/>
    </location>
</feature>
<dbReference type="AlphaFoldDB" id="A0A918D3Z4"/>
<dbReference type="EMBL" id="BMOS01000034">
    <property type="protein sequence ID" value="GGN65072.1"/>
    <property type="molecule type" value="Genomic_DNA"/>
</dbReference>
<evidence type="ECO:0000313" key="3">
    <source>
        <dbReference type="Proteomes" id="UP000624041"/>
    </source>
</evidence>
<evidence type="ECO:0000313" key="2">
    <source>
        <dbReference type="EMBL" id="GGN65072.1"/>
    </source>
</evidence>
<sequence>MSFLSLIGVEFKKIKRSKIIPILLLAMIILWLPSILNAEMNFKMQVGISPENNFLIQGLLGMGWFIYPASMVVGTLLLNQNERSNNGILKMLALPLSTAKLNMAKFVVLLTLAASQILMAVGIYYISAAIASQIESYNFMLSPLFVLKEAGLIYLSSIPMIAVFWMLSVCVKTPIFAISIGLASIVPSVLMINTKIWFLYPMCYSFFVITSEYGKLATNLTTQEVTLIPWLPVALAITILCLAISCIRFGKAERR</sequence>
<gene>
    <name evidence="2" type="ORF">GCM10007971_33560</name>
</gene>
<accession>A0A918D3Z4</accession>
<evidence type="ECO:0000256" key="1">
    <source>
        <dbReference type="SAM" id="Phobius"/>
    </source>
</evidence>
<keyword evidence="3" id="KW-1185">Reference proteome</keyword>
<feature type="transmembrane region" description="Helical" evidence="1">
    <location>
        <begin position="56"/>
        <end position="78"/>
    </location>
</feature>
<name>A0A918D3Z4_9BACI</name>
<proteinExistence type="predicted"/>
<keyword evidence="1" id="KW-0472">Membrane</keyword>
<reference evidence="2" key="1">
    <citation type="journal article" date="2014" name="Int. J. Syst. Evol. Microbiol.">
        <title>Complete genome sequence of Corynebacterium casei LMG S-19264T (=DSM 44701T), isolated from a smear-ripened cheese.</title>
        <authorList>
            <consortium name="US DOE Joint Genome Institute (JGI-PGF)"/>
            <person name="Walter F."/>
            <person name="Albersmeier A."/>
            <person name="Kalinowski J."/>
            <person name="Ruckert C."/>
        </authorList>
    </citation>
    <scope>NUCLEOTIDE SEQUENCE</scope>
    <source>
        <strain evidence="2">JCM 17251</strain>
    </source>
</reference>
<dbReference type="RefSeq" id="WP_188859062.1">
    <property type="nucleotide sequence ID" value="NZ_BMOS01000034.1"/>
</dbReference>
<feature type="transmembrane region" description="Helical" evidence="1">
    <location>
        <begin position="227"/>
        <end position="250"/>
    </location>
</feature>
<keyword evidence="1" id="KW-1133">Transmembrane helix</keyword>
<feature type="transmembrane region" description="Helical" evidence="1">
    <location>
        <begin position="20"/>
        <end position="36"/>
    </location>
</feature>
<protein>
    <submittedName>
        <fullName evidence="2">RumG protein</fullName>
    </submittedName>
</protein>
<dbReference type="CDD" id="cd21809">
    <property type="entry name" value="ABC-2_lan_permease-like"/>
    <property type="match status" value="1"/>
</dbReference>
<feature type="transmembrane region" description="Helical" evidence="1">
    <location>
        <begin position="182"/>
        <end position="207"/>
    </location>
</feature>
<dbReference type="Pfam" id="PF12730">
    <property type="entry name" value="ABC2_membrane_4"/>
    <property type="match status" value="1"/>
</dbReference>
<comment type="caution">
    <text evidence="2">The sequence shown here is derived from an EMBL/GenBank/DDBJ whole genome shotgun (WGS) entry which is preliminary data.</text>
</comment>
<reference evidence="2" key="2">
    <citation type="submission" date="2020-09" db="EMBL/GenBank/DDBJ databases">
        <authorList>
            <person name="Sun Q."/>
            <person name="Ohkuma M."/>
        </authorList>
    </citation>
    <scope>NUCLEOTIDE SEQUENCE</scope>
    <source>
        <strain evidence="2">JCM 17251</strain>
    </source>
</reference>
<organism evidence="2 3">
    <name type="scientific">Oceanobacillus indicireducens</name>
    <dbReference type="NCBI Taxonomy" id="1004261"/>
    <lineage>
        <taxon>Bacteria</taxon>
        <taxon>Bacillati</taxon>
        <taxon>Bacillota</taxon>
        <taxon>Bacilli</taxon>
        <taxon>Bacillales</taxon>
        <taxon>Bacillaceae</taxon>
        <taxon>Oceanobacillus</taxon>
    </lineage>
</organism>
<keyword evidence="1" id="KW-0812">Transmembrane</keyword>
<feature type="transmembrane region" description="Helical" evidence="1">
    <location>
        <begin position="151"/>
        <end position="170"/>
    </location>
</feature>